<dbReference type="CDD" id="cd03425">
    <property type="entry name" value="NUDIX_MutT_NudA_like"/>
    <property type="match status" value="1"/>
</dbReference>
<evidence type="ECO:0000259" key="18">
    <source>
        <dbReference type="PROSITE" id="PS51462"/>
    </source>
</evidence>
<dbReference type="InterPro" id="IPR047127">
    <property type="entry name" value="MutT-like"/>
</dbReference>
<feature type="domain" description="Nudix hydrolase" evidence="18">
    <location>
        <begin position="1"/>
        <end position="125"/>
    </location>
</feature>
<comment type="catalytic activity">
    <reaction evidence="11">
        <text>8-oxo-GTP + H2O = 8-oxo-GMP + diphosphate + H(+)</text>
        <dbReference type="Rhea" id="RHEA:67616"/>
        <dbReference type="ChEBI" id="CHEBI:15377"/>
        <dbReference type="ChEBI" id="CHEBI:15378"/>
        <dbReference type="ChEBI" id="CHEBI:33019"/>
        <dbReference type="ChEBI" id="CHEBI:143553"/>
        <dbReference type="ChEBI" id="CHEBI:145694"/>
    </reaction>
</comment>
<protein>
    <recommendedName>
        <fullName evidence="13">8-oxo-dGTP diphosphatase</fullName>
        <ecNumber evidence="12">3.6.1.55</ecNumber>
    </recommendedName>
    <alternativeName>
        <fullName evidence="16">7,8-dihydro-8-oxoguanine-triphosphatase</fullName>
    </alternativeName>
    <alternativeName>
        <fullName evidence="15">Mutator protein MutT</fullName>
    </alternativeName>
    <alternativeName>
        <fullName evidence="14">dGTP pyrophosphohydrolase</fullName>
    </alternativeName>
</protein>
<evidence type="ECO:0000256" key="15">
    <source>
        <dbReference type="ARBA" id="ARBA00041979"/>
    </source>
</evidence>
<evidence type="ECO:0000256" key="3">
    <source>
        <dbReference type="ARBA" id="ARBA00022457"/>
    </source>
</evidence>
<organism evidence="19 20">
    <name type="scientific">Brumimicrobium glaciale</name>
    <dbReference type="NCBI Taxonomy" id="200475"/>
    <lineage>
        <taxon>Bacteria</taxon>
        <taxon>Pseudomonadati</taxon>
        <taxon>Bacteroidota</taxon>
        <taxon>Flavobacteriia</taxon>
        <taxon>Flavobacteriales</taxon>
        <taxon>Crocinitomicaceae</taxon>
        <taxon>Brumimicrobium</taxon>
    </lineage>
</organism>
<evidence type="ECO:0000256" key="10">
    <source>
        <dbReference type="ARBA" id="ARBA00035861"/>
    </source>
</evidence>
<dbReference type="GO" id="GO:0044716">
    <property type="term" value="F:8-oxo-GDP phosphatase activity"/>
    <property type="evidence" value="ECO:0007669"/>
    <property type="project" value="TreeGrafter"/>
</dbReference>
<dbReference type="GO" id="GO:0006260">
    <property type="term" value="P:DNA replication"/>
    <property type="evidence" value="ECO:0007669"/>
    <property type="project" value="UniProtKB-KW"/>
</dbReference>
<evidence type="ECO:0000256" key="14">
    <source>
        <dbReference type="ARBA" id="ARBA00041592"/>
    </source>
</evidence>
<dbReference type="GO" id="GO:0044715">
    <property type="term" value="F:8-oxo-dGDP phosphatase activity"/>
    <property type="evidence" value="ECO:0007669"/>
    <property type="project" value="TreeGrafter"/>
</dbReference>
<evidence type="ECO:0000256" key="13">
    <source>
        <dbReference type="ARBA" id="ARBA00040794"/>
    </source>
</evidence>
<dbReference type="PANTHER" id="PTHR47707:SF1">
    <property type="entry name" value="NUDIX HYDROLASE FAMILY PROTEIN"/>
    <property type="match status" value="1"/>
</dbReference>
<evidence type="ECO:0000256" key="12">
    <source>
        <dbReference type="ARBA" id="ARBA00038905"/>
    </source>
</evidence>
<evidence type="ECO:0000256" key="4">
    <source>
        <dbReference type="ARBA" id="ARBA00022705"/>
    </source>
</evidence>
<comment type="caution">
    <text evidence="19">The sequence shown here is derived from an EMBL/GenBank/DDBJ whole genome shotgun (WGS) entry which is preliminary data.</text>
</comment>
<keyword evidence="3" id="KW-0515">Mutator protein</keyword>
<dbReference type="GO" id="GO:0035539">
    <property type="term" value="F:8-oxo-7,8-dihydrodeoxyguanosine triphosphate pyrophosphatase activity"/>
    <property type="evidence" value="ECO:0007669"/>
    <property type="project" value="UniProtKB-EC"/>
</dbReference>
<keyword evidence="7 17" id="KW-0378">Hydrolase</keyword>
<keyword evidence="20" id="KW-1185">Reference proteome</keyword>
<dbReference type="PROSITE" id="PS00893">
    <property type="entry name" value="NUDIX_BOX"/>
    <property type="match status" value="1"/>
</dbReference>
<dbReference type="EMBL" id="SETE01000003">
    <property type="protein sequence ID" value="RYM34193.1"/>
    <property type="molecule type" value="Genomic_DNA"/>
</dbReference>
<evidence type="ECO:0000256" key="11">
    <source>
        <dbReference type="ARBA" id="ARBA00036904"/>
    </source>
</evidence>
<dbReference type="RefSeq" id="WP_130093633.1">
    <property type="nucleotide sequence ID" value="NZ_SETE01000003.1"/>
</dbReference>
<comment type="catalytic activity">
    <reaction evidence="10">
        <text>8-oxo-dGTP + H2O = 8-oxo-dGMP + diphosphate + H(+)</text>
        <dbReference type="Rhea" id="RHEA:31575"/>
        <dbReference type="ChEBI" id="CHEBI:15377"/>
        <dbReference type="ChEBI" id="CHEBI:15378"/>
        <dbReference type="ChEBI" id="CHEBI:33019"/>
        <dbReference type="ChEBI" id="CHEBI:63224"/>
        <dbReference type="ChEBI" id="CHEBI:77896"/>
        <dbReference type="EC" id="3.6.1.55"/>
    </reaction>
</comment>
<dbReference type="EC" id="3.6.1.55" evidence="12"/>
<keyword evidence="9" id="KW-0234">DNA repair</keyword>
<evidence type="ECO:0000256" key="9">
    <source>
        <dbReference type="ARBA" id="ARBA00023204"/>
    </source>
</evidence>
<evidence type="ECO:0000256" key="8">
    <source>
        <dbReference type="ARBA" id="ARBA00022842"/>
    </source>
</evidence>
<accession>A0A4Q4KLC4</accession>
<dbReference type="GO" id="GO:0008413">
    <property type="term" value="F:8-oxo-7,8-dihydroguanosine triphosphate pyrophosphatase activity"/>
    <property type="evidence" value="ECO:0007669"/>
    <property type="project" value="TreeGrafter"/>
</dbReference>
<evidence type="ECO:0000256" key="17">
    <source>
        <dbReference type="RuleBase" id="RU003476"/>
    </source>
</evidence>
<dbReference type="GO" id="GO:0046872">
    <property type="term" value="F:metal ion binding"/>
    <property type="evidence" value="ECO:0007669"/>
    <property type="project" value="UniProtKB-KW"/>
</dbReference>
<dbReference type="InterPro" id="IPR000086">
    <property type="entry name" value="NUDIX_hydrolase_dom"/>
</dbReference>
<evidence type="ECO:0000256" key="5">
    <source>
        <dbReference type="ARBA" id="ARBA00022723"/>
    </source>
</evidence>
<dbReference type="SUPFAM" id="SSF55811">
    <property type="entry name" value="Nudix"/>
    <property type="match status" value="1"/>
</dbReference>
<dbReference type="Proteomes" id="UP000293952">
    <property type="component" value="Unassembled WGS sequence"/>
</dbReference>
<keyword evidence="4" id="KW-0235">DNA replication</keyword>
<keyword evidence="5" id="KW-0479">Metal-binding</keyword>
<dbReference type="OrthoDB" id="9810648at2"/>
<reference evidence="19 20" key="1">
    <citation type="submission" date="2019-02" db="EMBL/GenBank/DDBJ databases">
        <title>Genome sequence of the sea-ice species Brumimicrobium glaciale.</title>
        <authorList>
            <person name="Bowman J.P."/>
        </authorList>
    </citation>
    <scope>NUCLEOTIDE SEQUENCE [LARGE SCALE GENOMIC DNA]</scope>
    <source>
        <strain evidence="19 20">IC156</strain>
    </source>
</reference>
<evidence type="ECO:0000256" key="7">
    <source>
        <dbReference type="ARBA" id="ARBA00022801"/>
    </source>
</evidence>
<keyword evidence="8" id="KW-0460">Magnesium</keyword>
<dbReference type="Pfam" id="PF00293">
    <property type="entry name" value="NUDIX"/>
    <property type="match status" value="1"/>
</dbReference>
<sequence length="127" mass="14757">MIQVVCAVILRDKKMLIAQRSEKMKLPLKWEFPGGKLEEGESEEQAIVREIKEELNIEILPVKKISSHVHDYGDFKINLIAYLCDYVAGEIKLLEHQDYKFVEFDKLLDFDLADADIPIIEKLKILL</sequence>
<evidence type="ECO:0000256" key="16">
    <source>
        <dbReference type="ARBA" id="ARBA00042798"/>
    </source>
</evidence>
<dbReference type="PRINTS" id="PR00502">
    <property type="entry name" value="NUDIXFAMILY"/>
</dbReference>
<evidence type="ECO:0000313" key="19">
    <source>
        <dbReference type="EMBL" id="RYM34193.1"/>
    </source>
</evidence>
<dbReference type="InterPro" id="IPR020084">
    <property type="entry name" value="NUDIX_hydrolase_CS"/>
</dbReference>
<dbReference type="PROSITE" id="PS51462">
    <property type="entry name" value="NUDIX"/>
    <property type="match status" value="1"/>
</dbReference>
<name>A0A4Q4KLC4_9FLAO</name>
<dbReference type="AlphaFoldDB" id="A0A4Q4KLC4"/>
<proteinExistence type="inferred from homology"/>
<keyword evidence="6" id="KW-0227">DNA damage</keyword>
<evidence type="ECO:0000313" key="20">
    <source>
        <dbReference type="Proteomes" id="UP000293952"/>
    </source>
</evidence>
<comment type="cofactor">
    <cofactor evidence="1">
        <name>Mg(2+)</name>
        <dbReference type="ChEBI" id="CHEBI:18420"/>
    </cofactor>
</comment>
<gene>
    <name evidence="19" type="ORF">ERX46_09555</name>
</gene>
<evidence type="ECO:0000256" key="6">
    <source>
        <dbReference type="ARBA" id="ARBA00022763"/>
    </source>
</evidence>
<dbReference type="PANTHER" id="PTHR47707">
    <property type="entry name" value="8-OXO-DGTP DIPHOSPHATASE"/>
    <property type="match status" value="1"/>
</dbReference>
<dbReference type="Gene3D" id="3.90.79.10">
    <property type="entry name" value="Nucleoside Triphosphate Pyrophosphohydrolase"/>
    <property type="match status" value="1"/>
</dbReference>
<evidence type="ECO:0000256" key="2">
    <source>
        <dbReference type="ARBA" id="ARBA00005582"/>
    </source>
</evidence>
<dbReference type="InterPro" id="IPR015797">
    <property type="entry name" value="NUDIX_hydrolase-like_dom_sf"/>
</dbReference>
<dbReference type="GO" id="GO:0006281">
    <property type="term" value="P:DNA repair"/>
    <property type="evidence" value="ECO:0007669"/>
    <property type="project" value="UniProtKB-KW"/>
</dbReference>
<comment type="similarity">
    <text evidence="2 17">Belongs to the Nudix hydrolase family.</text>
</comment>
<dbReference type="InterPro" id="IPR020476">
    <property type="entry name" value="Nudix_hydrolase"/>
</dbReference>
<evidence type="ECO:0000256" key="1">
    <source>
        <dbReference type="ARBA" id="ARBA00001946"/>
    </source>
</evidence>